<gene>
    <name evidence="1" type="ORF">L3Q82_011646</name>
</gene>
<name>A0ACB8W5N0_9TELE</name>
<protein>
    <submittedName>
        <fullName evidence="1">Uncharacterized protein</fullName>
    </submittedName>
</protein>
<comment type="caution">
    <text evidence="1">The sequence shown here is derived from an EMBL/GenBank/DDBJ whole genome shotgun (WGS) entry which is preliminary data.</text>
</comment>
<proteinExistence type="predicted"/>
<sequence>MENIKGSKGVYRPIRVMFDTPIYERAVQTCWHMGSYKCQIALVYELLRLQQNNRLPSEVTAEDIIQFLVEESKSTLRVQLWEFELEDYDADVRPLLKLAWEVNTSMKMRDVEFEARRLLTSPEAAPPQFKHPKIISQAQTYARSLTEQQQEARWPETAWPTGGAVEDRVSTALSSMRCQVPFSRSIRDNLVLSIQEKVRQGEAKDVLVKKLNCFAKDVLKAITEVAAVEIRALFQSQTVTTVSSATREQPKPCPELKSNVAPAPSPPEHRGEEPTKEPDTAFVLAPPPPKTPPAEITSSVLDTKNKNEESTKKPPSAVDSAPPPTMTSPAVQDEPMINIDPSANTGLDEAEEESVPTSEPDSAVVTTPPPLIPSDEDPVIIKLQDEPMINIDPSANTGLDEAEEESVPTSEPDSAVVKTPPPLIPSDEDPVIIKMQEEPMINAEPTANTGLDEAEEESVPTSEPDSAVVTTPPPLIPSDEDPVIIKVQEEPMINAEPTANTGLDEAEEESVPTSEPDSAVVTTPPPLIPVDEPPVITKVQDELIITEQPVKVDESLRTTTKVKKTKKRGFSGFRRWLQRKVCCCFWPEDDREME</sequence>
<dbReference type="Proteomes" id="UP000831701">
    <property type="component" value="Chromosome 14"/>
</dbReference>
<evidence type="ECO:0000313" key="2">
    <source>
        <dbReference type="Proteomes" id="UP000831701"/>
    </source>
</evidence>
<accession>A0ACB8W5N0</accession>
<keyword evidence="2" id="KW-1185">Reference proteome</keyword>
<organism evidence="1 2">
    <name type="scientific">Scortum barcoo</name>
    <name type="common">barcoo grunter</name>
    <dbReference type="NCBI Taxonomy" id="214431"/>
    <lineage>
        <taxon>Eukaryota</taxon>
        <taxon>Metazoa</taxon>
        <taxon>Chordata</taxon>
        <taxon>Craniata</taxon>
        <taxon>Vertebrata</taxon>
        <taxon>Euteleostomi</taxon>
        <taxon>Actinopterygii</taxon>
        <taxon>Neopterygii</taxon>
        <taxon>Teleostei</taxon>
        <taxon>Neoteleostei</taxon>
        <taxon>Acanthomorphata</taxon>
        <taxon>Eupercaria</taxon>
        <taxon>Centrarchiformes</taxon>
        <taxon>Terapontoidei</taxon>
        <taxon>Terapontidae</taxon>
        <taxon>Scortum</taxon>
    </lineage>
</organism>
<evidence type="ECO:0000313" key="1">
    <source>
        <dbReference type="EMBL" id="KAI3362970.1"/>
    </source>
</evidence>
<reference evidence="1" key="1">
    <citation type="submission" date="2022-04" db="EMBL/GenBank/DDBJ databases">
        <title>Jade perch genome.</title>
        <authorList>
            <person name="Chao B."/>
        </authorList>
    </citation>
    <scope>NUCLEOTIDE SEQUENCE</scope>
    <source>
        <strain evidence="1">CB-2022</strain>
    </source>
</reference>
<dbReference type="EMBL" id="CM041544">
    <property type="protein sequence ID" value="KAI3362970.1"/>
    <property type="molecule type" value="Genomic_DNA"/>
</dbReference>